<protein>
    <recommendedName>
        <fullName evidence="1">Transcription regulator AsnC/Lrp ligand binding domain-containing protein</fullName>
    </recommendedName>
</protein>
<dbReference type="KEGG" id="cbot:ATE48_08965"/>
<dbReference type="Proteomes" id="UP000092498">
    <property type="component" value="Chromosome"/>
</dbReference>
<proteinExistence type="predicted"/>
<dbReference type="InterPro" id="IPR019887">
    <property type="entry name" value="Tscrpt_reg_AsnC/Lrp_C"/>
</dbReference>
<feature type="domain" description="Transcription regulator AsnC/Lrp ligand binding" evidence="1">
    <location>
        <begin position="8"/>
        <end position="76"/>
    </location>
</feature>
<dbReference type="Pfam" id="PF01037">
    <property type="entry name" value="AsnC_trans_reg"/>
    <property type="match status" value="1"/>
</dbReference>
<gene>
    <name evidence="2" type="ORF">ATE48_08965</name>
</gene>
<sequence>MADHSLFIFVRVQGATPEAVGNALRDSTDKIMDIYSIMGEWDLLVRIEHPDLNTIQKVVTESIRAHANVAQTYTILGYQLYGSKWPGFDFPDSK</sequence>
<evidence type="ECO:0000259" key="1">
    <source>
        <dbReference type="Pfam" id="PF01037"/>
    </source>
</evidence>
<accession>A0A1B1AHM3</accession>
<dbReference type="SUPFAM" id="SSF54909">
    <property type="entry name" value="Dimeric alpha+beta barrel"/>
    <property type="match status" value="1"/>
</dbReference>
<keyword evidence="3" id="KW-1185">Reference proteome</keyword>
<dbReference type="OrthoDB" id="9799041at2"/>
<reference evidence="2 3" key="1">
    <citation type="submission" date="2015-11" db="EMBL/GenBank/DDBJ databases">
        <title>Whole-Genome Sequence of Candidatus Oderbacter manganicum from the National Park Lower Oder Valley, Germany.</title>
        <authorList>
            <person name="Braun B."/>
            <person name="Liere K."/>
            <person name="Szewzyk U."/>
        </authorList>
    </citation>
    <scope>NUCLEOTIDE SEQUENCE [LARGE SCALE GENOMIC DNA]</scope>
    <source>
        <strain evidence="2 3">OTSz_A_272</strain>
    </source>
</reference>
<name>A0A1B1AHM3_9PROT</name>
<evidence type="ECO:0000313" key="3">
    <source>
        <dbReference type="Proteomes" id="UP000092498"/>
    </source>
</evidence>
<dbReference type="InterPro" id="IPR011008">
    <property type="entry name" value="Dimeric_a/b-barrel"/>
</dbReference>
<dbReference type="AlphaFoldDB" id="A0A1B1AHM3"/>
<evidence type="ECO:0000313" key="2">
    <source>
        <dbReference type="EMBL" id="ANP46041.1"/>
    </source>
</evidence>
<dbReference type="RefSeq" id="WP_066770352.1">
    <property type="nucleotide sequence ID" value="NZ_CP013244.1"/>
</dbReference>
<dbReference type="STRING" id="1759059.ATE48_08965"/>
<dbReference type="EMBL" id="CP013244">
    <property type="protein sequence ID" value="ANP46041.1"/>
    <property type="molecule type" value="Genomic_DNA"/>
</dbReference>
<dbReference type="InParanoid" id="A0A1B1AHM3"/>
<organism evidence="2 3">
    <name type="scientific">Candidatus Viadribacter manganicus</name>
    <dbReference type="NCBI Taxonomy" id="1759059"/>
    <lineage>
        <taxon>Bacteria</taxon>
        <taxon>Pseudomonadati</taxon>
        <taxon>Pseudomonadota</taxon>
        <taxon>Alphaproteobacteria</taxon>
        <taxon>Hyphomonadales</taxon>
        <taxon>Hyphomonadaceae</taxon>
        <taxon>Candidatus Viadribacter</taxon>
    </lineage>
</organism>
<dbReference type="Gene3D" id="3.30.70.920">
    <property type="match status" value="1"/>
</dbReference>